<evidence type="ECO:0000313" key="2">
    <source>
        <dbReference type="EMBL" id="KAG5209563.1"/>
    </source>
</evidence>
<dbReference type="Proteomes" id="UP000664991">
    <property type="component" value="Unassembled WGS sequence"/>
</dbReference>
<reference evidence="2 3" key="1">
    <citation type="submission" date="2020-12" db="EMBL/GenBank/DDBJ databases">
        <title>De novo assembly of Tibetan sheep genome.</title>
        <authorList>
            <person name="Li X."/>
        </authorList>
    </citation>
    <scope>NUCLEOTIDE SEQUENCE [LARGE SCALE GENOMIC DNA]</scope>
    <source>
        <tissue evidence="2">Heart</tissue>
    </source>
</reference>
<evidence type="ECO:0000313" key="3">
    <source>
        <dbReference type="Proteomes" id="UP000664991"/>
    </source>
</evidence>
<protein>
    <submittedName>
        <fullName evidence="2">Uncharacterized protein</fullName>
    </submittedName>
</protein>
<accession>A0A836A757</accession>
<comment type="caution">
    <text evidence="2">The sequence shown here is derived from an EMBL/GenBank/DDBJ whole genome shotgun (WGS) entry which is preliminary data.</text>
</comment>
<name>A0A836A757_SHEEP</name>
<dbReference type="EMBL" id="JAEMGP010000005">
    <property type="protein sequence ID" value="KAG5209563.1"/>
    <property type="molecule type" value="Genomic_DNA"/>
</dbReference>
<feature type="compositionally biased region" description="Low complexity" evidence="1">
    <location>
        <begin position="1"/>
        <end position="23"/>
    </location>
</feature>
<feature type="region of interest" description="Disordered" evidence="1">
    <location>
        <begin position="1"/>
        <end position="35"/>
    </location>
</feature>
<gene>
    <name evidence="2" type="ORF">JEQ12_017128</name>
</gene>
<dbReference type="AlphaFoldDB" id="A0A836A757"/>
<organism evidence="2 3">
    <name type="scientific">Ovis aries</name>
    <name type="common">Sheep</name>
    <dbReference type="NCBI Taxonomy" id="9940"/>
    <lineage>
        <taxon>Eukaryota</taxon>
        <taxon>Metazoa</taxon>
        <taxon>Chordata</taxon>
        <taxon>Craniata</taxon>
        <taxon>Vertebrata</taxon>
        <taxon>Euteleostomi</taxon>
        <taxon>Mammalia</taxon>
        <taxon>Eutheria</taxon>
        <taxon>Laurasiatheria</taxon>
        <taxon>Artiodactyla</taxon>
        <taxon>Ruminantia</taxon>
        <taxon>Pecora</taxon>
        <taxon>Bovidae</taxon>
        <taxon>Caprinae</taxon>
        <taxon>Ovis</taxon>
    </lineage>
</organism>
<evidence type="ECO:0000256" key="1">
    <source>
        <dbReference type="SAM" id="MobiDB-lite"/>
    </source>
</evidence>
<proteinExistence type="predicted"/>
<sequence>MARGAAGVPAAATQQRRARSAPAGSRDFCQVPSHSLNDTNIKEKRRGAAEVFQDGILPAEAFGVSNQADRKRSKVCVFHSKSVSYKERIDRPCEVHAHTRPLTTRGCEPGRNAE</sequence>